<dbReference type="Pfam" id="PF00668">
    <property type="entry name" value="Condensation"/>
    <property type="match status" value="1"/>
</dbReference>
<dbReference type="GO" id="GO:0003824">
    <property type="term" value="F:catalytic activity"/>
    <property type="evidence" value="ECO:0007669"/>
    <property type="project" value="InterPro"/>
</dbReference>
<evidence type="ECO:0000313" key="2">
    <source>
        <dbReference type="EMBL" id="KAL0477354.1"/>
    </source>
</evidence>
<sequence length="472" mass="53327">MKGRNLSPIETGSSDHDLGHCIIFSILTLEGPQFDDSQVHSAMYNLGRRHPILRATIIRNWKGVKSLSEVDEDTNPHFYSCNHVDEDIEPLDLVQSKLNERMRNEGPLLKIYLFANHPMQIVFAVSHAIMDGRSLFIFIGQFVKLLSGGTLTPQIIPHDNQLLHVDTYEQVDLLKVDNWKREAPTLSSTPTQFIPFDDCRKIRMMDVGHICLIKSMNGSKKLANKCRSKSVTVHAAVVAALTACNRWHDRLRSPTGTFVVSTPVGMWDKLSKVHPRAEEIEESIGVNFSLIDNEFSIRDGDGFWEVAKSYSTQLKKSMDQGEYIMPRKDIVNIGYSLGLDPFSSLKISQTILNLVGPTAAPKGTFLKEYHTAQERQKVTALVTNMGDCNRYLLDSGPYHVVSLPWFVSYTDPCPLLSVHTLHDELYLGFTFKSPLFSRETADMIADDCIRILEECIIKDEPYCFKGTIESED</sequence>
<comment type="caution">
    <text evidence="2">The sequence shown here is derived from an EMBL/GenBank/DDBJ whole genome shotgun (WGS) entry which is preliminary data.</text>
</comment>
<dbReference type="Proteomes" id="UP001431209">
    <property type="component" value="Unassembled WGS sequence"/>
</dbReference>
<dbReference type="AlphaFoldDB" id="A0AAW2YK11"/>
<dbReference type="PANTHER" id="PTHR28037:SF1">
    <property type="entry name" value="ALCOHOL O-ACETYLTRANSFERASE 1-RELATED"/>
    <property type="match status" value="1"/>
</dbReference>
<organism evidence="2 3">
    <name type="scientific">Acrasis kona</name>
    <dbReference type="NCBI Taxonomy" id="1008807"/>
    <lineage>
        <taxon>Eukaryota</taxon>
        <taxon>Discoba</taxon>
        <taxon>Heterolobosea</taxon>
        <taxon>Tetramitia</taxon>
        <taxon>Eutetramitia</taxon>
        <taxon>Acrasidae</taxon>
        <taxon>Acrasis</taxon>
    </lineage>
</organism>
<evidence type="ECO:0000259" key="1">
    <source>
        <dbReference type="Pfam" id="PF00668"/>
    </source>
</evidence>
<feature type="domain" description="Condensation" evidence="1">
    <location>
        <begin position="25"/>
        <end position="146"/>
    </location>
</feature>
<dbReference type="Gene3D" id="3.30.559.30">
    <property type="entry name" value="Nonribosomal peptide synthetase, condensation domain"/>
    <property type="match status" value="1"/>
</dbReference>
<accession>A0AAW2YK11</accession>
<keyword evidence="3" id="KW-1185">Reference proteome</keyword>
<gene>
    <name evidence="2" type="ORF">AKO1_005757</name>
</gene>
<dbReference type="EMBL" id="JAOPGA020000167">
    <property type="protein sequence ID" value="KAL0477354.1"/>
    <property type="molecule type" value="Genomic_DNA"/>
</dbReference>
<dbReference type="SUPFAM" id="SSF52777">
    <property type="entry name" value="CoA-dependent acyltransferases"/>
    <property type="match status" value="1"/>
</dbReference>
<dbReference type="InterPro" id="IPR023213">
    <property type="entry name" value="CAT-like_dom_sf"/>
</dbReference>
<name>A0AAW2YK11_9EUKA</name>
<dbReference type="InterPro" id="IPR052058">
    <property type="entry name" value="Alcohol_O-acetyltransferase"/>
</dbReference>
<evidence type="ECO:0000313" key="3">
    <source>
        <dbReference type="Proteomes" id="UP001431209"/>
    </source>
</evidence>
<reference evidence="2 3" key="1">
    <citation type="submission" date="2024-03" db="EMBL/GenBank/DDBJ databases">
        <title>The Acrasis kona genome and developmental transcriptomes reveal deep origins of eukaryotic multicellular pathways.</title>
        <authorList>
            <person name="Sheikh S."/>
            <person name="Fu C.-J."/>
            <person name="Brown M.W."/>
            <person name="Baldauf S.L."/>
        </authorList>
    </citation>
    <scope>NUCLEOTIDE SEQUENCE [LARGE SCALE GENOMIC DNA]</scope>
    <source>
        <strain evidence="2 3">ATCC MYA-3509</strain>
    </source>
</reference>
<dbReference type="PANTHER" id="PTHR28037">
    <property type="entry name" value="ALCOHOL O-ACETYLTRANSFERASE 1-RELATED"/>
    <property type="match status" value="1"/>
</dbReference>
<proteinExistence type="predicted"/>
<dbReference type="Gene3D" id="3.30.559.10">
    <property type="entry name" value="Chloramphenicol acetyltransferase-like domain"/>
    <property type="match status" value="1"/>
</dbReference>
<protein>
    <recommendedName>
        <fullName evidence="1">Condensation domain-containing protein</fullName>
    </recommendedName>
</protein>
<dbReference type="InterPro" id="IPR001242">
    <property type="entry name" value="Condensation_dom"/>
</dbReference>